<feature type="domain" description="OTU" evidence="2">
    <location>
        <begin position="884"/>
        <end position="998"/>
    </location>
</feature>
<feature type="compositionally biased region" description="Polar residues" evidence="1">
    <location>
        <begin position="1468"/>
        <end position="1477"/>
    </location>
</feature>
<name>A0A6B9KAP6_9VIRU</name>
<feature type="region of interest" description="Disordered" evidence="1">
    <location>
        <begin position="1026"/>
        <end position="1045"/>
    </location>
</feature>
<proteinExistence type="predicted"/>
<protein>
    <recommendedName>
        <fullName evidence="2">OTU domain-containing protein</fullName>
    </recommendedName>
</protein>
<feature type="region of interest" description="Disordered" evidence="1">
    <location>
        <begin position="1457"/>
        <end position="1477"/>
    </location>
</feature>
<dbReference type="EMBL" id="MN552387">
    <property type="protein sequence ID" value="QGZ98418.1"/>
    <property type="molecule type" value="Genomic_RNA"/>
</dbReference>
<accession>A0A6B9KAP6</accession>
<dbReference type="PROSITE" id="PS50802">
    <property type="entry name" value="OTU"/>
    <property type="match status" value="1"/>
</dbReference>
<evidence type="ECO:0000313" key="3">
    <source>
        <dbReference type="EMBL" id="QGZ98418.1"/>
    </source>
</evidence>
<evidence type="ECO:0000259" key="2">
    <source>
        <dbReference type="PROSITE" id="PS50802"/>
    </source>
</evidence>
<evidence type="ECO:0000256" key="1">
    <source>
        <dbReference type="SAM" id="MobiDB-lite"/>
    </source>
</evidence>
<organism evidence="3">
    <name type="scientific">Plasmopara viticola lesion associated botybirna 1</name>
    <dbReference type="NCBI Taxonomy" id="2689573"/>
    <lineage>
        <taxon>Viruses</taxon>
        <taxon>Riboviria</taxon>
        <taxon>Orthornavirae</taxon>
        <taxon>Duplornaviricota</taxon>
        <taxon>Chrymotiviricetes</taxon>
        <taxon>Ghabrivirales</taxon>
        <taxon>Alphatotivirineae</taxon>
        <taxon>Botybirnaviridae</taxon>
        <taxon>Botybirnavirus</taxon>
        <taxon>Botybirnavirus shichi</taxon>
    </lineage>
</organism>
<sequence length="1612" mass="182636">MSCLGVTRKTISFVFEKFENDKKVGHPRTAAGGLKLKGMPTKFEREGQRFAERQATPAVEKQKGASDGKSLWQHALDWQNSTVTKEASDYGAVIIEPDQYHEVSMTNLFMATFPDIRFKDYLKRRLPSIEPIDLYATWGYDMKYLPPNGLGAAYSDVYSAKLWVERKILLPIVPTSISYMCMITRNSITGNRLASENEQRADRRDFEAGFVKDKRLAQEFYNAGSIKGQQGDNHVAFLTQALAKVLSIKQADEAQAFCEITIDRDIYNNLIVLEEDARASTSAQLAKQLASPWLKDQGRELHELILPSAAANAEEILMLLYLMGAMDNKEAFYRKMLSDHPMTIVPYFGGIATKVDKLLRIPLCNSQHMIDMTPYIGKKIRLELGVLEETLTSYVKRFNLHDQVNIAKSLLCTAAISNPLGEQIEQVVAVPKPNHACEYDLWQRSNTKENTTFVTFSVYEEANLLVALLQIQGDVMRQAVCTSALEHLEDMRTPMLSVPGKTNYEKWLNTTFDKGPRQLLSGWCSGVLGMASVEVESLITNNLQAFSSLLWKTIRSDAVKVSAQLWSGVRCTKGPLGLIWDKTRRDKEAERSYVDSATAGVLKSLYNNKYDCYDARGPFMLQMCTSTTQIRGLKRDVVASGQRNILNLRGEPKLLYFGTKPENEPLRDRLKDAGTAKDLVSHYEPTFDLDSAVSLVQTKIMLAVLDDEAEKKKHEGEPTTAGSLLSKLVEPDNYKLPEMSDSQKVQYLGRPFIPAPYDDGGYAQQIAEAKAFESKHEAERWQKVASRSGWSTSVGGRVVFNSRNAKSNGLSDTMMRLVEERKKRLEDAKSTTLNPANLVGSEVLDPSSIEVCKKAEQLYKESSMEEEIVGDIPKGLTRAIHESFDEIDVPGDGRCGIRALHQGMVLKNQTKSLSELMQMEATMFGGVSNRLPRDTHVDDGAMALMADKLGYHLIVLEQESIDSTSLNTVRYHKNDDKAEREVLFVKIIGNHWYALQDRVKKEFDDIDEFIETRRCYYRERHQPKEIPIGRTSAGGGRGDSQLPPLKQGRGLEYKSGFNRKMRQVIKEKGGVVGRWSITCNEIGSKGDYVDNIMPDNMEVATPYNMWIRFFQRMQAMERDFGHRFQLWRGLKPENIAAVLMNPVAEWYGFTPEETNRWLHSEMTEDSVRAFAAFTRINIGVVSVQKSRHNSDAQLLGTRTVYMRGEDNSCVVTPIYEINGKKMLGWDWGRMKDLIRGMGGLNDRIQYMSRPYIPVDVKDVCRYTRRYDKSVTEGGDMETPKRRIAEKLAELRGHIESGDYDCPGFPDLILEAERPSRGSRSVSSIDAIAAGFAMVGRPADAKWILTSGMQWINDNVGLGIYDIGIFDVELAQLLVLCRGGRAWYWDDIAADCEHKERETYRIVDWYSRKNADTIPMVLSRSGHEDWKLWELSVPLKAIKRLRELSYWCKSTADKPVEDKRPHRGIALPPSNTTGGVKTNDPQQWQYLGLLTMAGGTLLVGGAVAGTVMTAYRYRYGAQLVFRNLYAEILTATHSMRELTREWLVENTGDRPNWRRYGTLPYNQARPEDEHRLFEIMADEAPRSRENTYRSWYSLGSWESFWSVDLGGDEHDEV</sequence>
<reference evidence="3" key="1">
    <citation type="journal article" date="2020" name="Virus Evol.">
        <title>Analysis of the virome associated to grapevine downy mildew lesions reveals new mycovirus lineages.</title>
        <authorList>
            <person name="Chiapello M."/>
            <person name="Rodriguez-Romero J."/>
            <person name="Ayllon M.A."/>
            <person name="Turina M."/>
        </authorList>
    </citation>
    <scope>NUCLEOTIDE SEQUENCE</scope>
    <source>
        <strain evidence="3">DMG-D_DN33844</strain>
    </source>
</reference>
<dbReference type="InterPro" id="IPR003323">
    <property type="entry name" value="OTU_dom"/>
</dbReference>